<gene>
    <name evidence="1" type="ORF">YQE_02308</name>
</gene>
<protein>
    <submittedName>
        <fullName evidence="1">Uncharacterized protein</fullName>
    </submittedName>
</protein>
<sequence length="129" mass="14821">SQRSHEANVTTRSDDLANRKTPITKCKATANLRICDYLWENVMSKVAKQNLYQLTRAKSYSLDEWLEMDADSRQSQGVLEALHNNCTLPNTGYLIVSITPPRKGLHPYHLCNKHRTLEHIKSLNFRTPV</sequence>
<dbReference type="HOGENOM" id="CLU_1954165_0_0_1"/>
<proteinExistence type="predicted"/>
<reference evidence="1" key="1">
    <citation type="journal article" date="2013" name="Genome Biol.">
        <title>Draft genome of the mountain pine beetle, Dendroctonus ponderosae Hopkins, a major forest pest.</title>
        <authorList>
            <person name="Keeling C.I."/>
            <person name="Yuen M.M."/>
            <person name="Liao N.Y."/>
            <person name="Docking T.R."/>
            <person name="Chan S.K."/>
            <person name="Taylor G.A."/>
            <person name="Palmquist D.L."/>
            <person name="Jackman S.D."/>
            <person name="Nguyen A."/>
            <person name="Li M."/>
            <person name="Henderson H."/>
            <person name="Janes J.K."/>
            <person name="Zhao Y."/>
            <person name="Pandoh P."/>
            <person name="Moore R."/>
            <person name="Sperling F.A."/>
            <person name="Huber D.P."/>
            <person name="Birol I."/>
            <person name="Jones S.J."/>
            <person name="Bohlmann J."/>
        </authorList>
    </citation>
    <scope>NUCLEOTIDE SEQUENCE</scope>
</reference>
<organism evidence="1">
    <name type="scientific">Dendroctonus ponderosae</name>
    <name type="common">Mountain pine beetle</name>
    <dbReference type="NCBI Taxonomy" id="77166"/>
    <lineage>
        <taxon>Eukaryota</taxon>
        <taxon>Metazoa</taxon>
        <taxon>Ecdysozoa</taxon>
        <taxon>Arthropoda</taxon>
        <taxon>Hexapoda</taxon>
        <taxon>Insecta</taxon>
        <taxon>Pterygota</taxon>
        <taxon>Neoptera</taxon>
        <taxon>Endopterygota</taxon>
        <taxon>Coleoptera</taxon>
        <taxon>Polyphaga</taxon>
        <taxon>Cucujiformia</taxon>
        <taxon>Curculionidae</taxon>
        <taxon>Scolytinae</taxon>
        <taxon>Dendroctonus</taxon>
    </lineage>
</organism>
<feature type="non-terminal residue" evidence="1">
    <location>
        <position position="1"/>
    </location>
</feature>
<accession>N6UHR4</accession>
<name>N6UHR4_DENPD</name>
<dbReference type="EMBL" id="KB740132">
    <property type="protein sequence ID" value="ENN81285.1"/>
    <property type="molecule type" value="Genomic_DNA"/>
</dbReference>
<evidence type="ECO:0000313" key="1">
    <source>
        <dbReference type="EMBL" id="ENN81285.1"/>
    </source>
</evidence>
<dbReference type="AlphaFoldDB" id="N6UHR4"/>